<proteinExistence type="predicted"/>
<sequence length="226" mass="25836">MKRLFLGLLFLLGVLYGQSQSFQIAVAKYRGGGDWYANLKTSLPNLIDFTNRELDLNIDPEQAIVEVGSPKIFEYPFVHMTGHGNIILNSQEANNLRSYMLGGGFLHIDDNYGMDPYIRREIKKVFPEKEFVPLPASHPIYHQHFELSDGVPKVHEHDGKPPQAFGIFHEGRLVCYYTFESDLGDGWENPTVHNDPPQVHREALKMGANILQFAFLNITNDEQQEY</sequence>
<comment type="caution">
    <text evidence="2">The sequence shown here is derived from an EMBL/GenBank/DDBJ whole genome shotgun (WGS) entry which is preliminary data.</text>
</comment>
<dbReference type="RefSeq" id="WP_151167745.1">
    <property type="nucleotide sequence ID" value="NZ_WACR01000005.1"/>
</dbReference>
<name>A0A6N6M540_9FLAO</name>
<accession>A0A6N6M540</accession>
<reference evidence="2 3" key="1">
    <citation type="submission" date="2019-09" db="EMBL/GenBank/DDBJ databases">
        <title>Genomes of Cryomorphaceae.</title>
        <authorList>
            <person name="Bowman J.P."/>
        </authorList>
    </citation>
    <scope>NUCLEOTIDE SEQUENCE [LARGE SCALE GENOMIC DNA]</scope>
    <source>
        <strain evidence="2 3">KCTC 52047</strain>
    </source>
</reference>
<evidence type="ECO:0000259" key="1">
    <source>
        <dbReference type="Pfam" id="PF13709"/>
    </source>
</evidence>
<dbReference type="Gene3D" id="3.40.50.12140">
    <property type="entry name" value="Domain of unknown function DUF4159"/>
    <property type="match status" value="1"/>
</dbReference>
<dbReference type="InterPro" id="IPR025297">
    <property type="entry name" value="DUF4159"/>
</dbReference>
<evidence type="ECO:0000313" key="3">
    <source>
        <dbReference type="Proteomes" id="UP000435357"/>
    </source>
</evidence>
<keyword evidence="3" id="KW-1185">Reference proteome</keyword>
<protein>
    <submittedName>
        <fullName evidence="2">DUF4159 domain-containing protein</fullName>
    </submittedName>
</protein>
<dbReference type="Pfam" id="PF13709">
    <property type="entry name" value="DUF4159"/>
    <property type="match status" value="1"/>
</dbReference>
<evidence type="ECO:0000313" key="2">
    <source>
        <dbReference type="EMBL" id="KAB1064505.1"/>
    </source>
</evidence>
<dbReference type="OrthoDB" id="9804083at2"/>
<dbReference type="AlphaFoldDB" id="A0A6N6M540"/>
<dbReference type="EMBL" id="WACR01000005">
    <property type="protein sequence ID" value="KAB1064505.1"/>
    <property type="molecule type" value="Genomic_DNA"/>
</dbReference>
<feature type="domain" description="DUF4159" evidence="1">
    <location>
        <begin position="24"/>
        <end position="215"/>
    </location>
</feature>
<gene>
    <name evidence="2" type="ORF">F3059_07350</name>
</gene>
<organism evidence="2 3">
    <name type="scientific">Salibacter halophilus</name>
    <dbReference type="NCBI Taxonomy" id="1803916"/>
    <lineage>
        <taxon>Bacteria</taxon>
        <taxon>Pseudomonadati</taxon>
        <taxon>Bacteroidota</taxon>
        <taxon>Flavobacteriia</taxon>
        <taxon>Flavobacteriales</taxon>
        <taxon>Salibacteraceae</taxon>
        <taxon>Salibacter</taxon>
    </lineage>
</organism>
<dbReference type="Proteomes" id="UP000435357">
    <property type="component" value="Unassembled WGS sequence"/>
</dbReference>